<evidence type="ECO:0000256" key="2">
    <source>
        <dbReference type="ARBA" id="ARBA00034301"/>
    </source>
</evidence>
<protein>
    <submittedName>
        <fullName evidence="5">MBL fold metallo-hydrolase</fullName>
    </submittedName>
</protein>
<dbReference type="AlphaFoldDB" id="A0A9X2MQT6"/>
<dbReference type="CDD" id="cd07721">
    <property type="entry name" value="yflN-like_MBL-fold"/>
    <property type="match status" value="1"/>
</dbReference>
<evidence type="ECO:0000259" key="4">
    <source>
        <dbReference type="SMART" id="SM00849"/>
    </source>
</evidence>
<dbReference type="SUPFAM" id="SSF56281">
    <property type="entry name" value="Metallo-hydrolase/oxidoreductase"/>
    <property type="match status" value="1"/>
</dbReference>
<evidence type="ECO:0000256" key="1">
    <source>
        <dbReference type="ARBA" id="ARBA00034221"/>
    </source>
</evidence>
<evidence type="ECO:0000256" key="3">
    <source>
        <dbReference type="ARBA" id="ARBA00048505"/>
    </source>
</evidence>
<evidence type="ECO:0000313" key="5">
    <source>
        <dbReference type="EMBL" id="MCR2806563.1"/>
    </source>
</evidence>
<reference evidence="5" key="1">
    <citation type="submission" date="2022-08" db="EMBL/GenBank/DDBJ databases">
        <title>The genomic sequence of strain Paenibacillus sp. SCIV0701.</title>
        <authorList>
            <person name="Zhao H."/>
        </authorList>
    </citation>
    <scope>NUCLEOTIDE SEQUENCE</scope>
    <source>
        <strain evidence="5">SCIV0701</strain>
    </source>
</reference>
<organism evidence="5 6">
    <name type="scientific">Paenibacillus soyae</name>
    <dbReference type="NCBI Taxonomy" id="2969249"/>
    <lineage>
        <taxon>Bacteria</taxon>
        <taxon>Bacillati</taxon>
        <taxon>Bacillota</taxon>
        <taxon>Bacilli</taxon>
        <taxon>Bacillales</taxon>
        <taxon>Paenibacillaceae</taxon>
        <taxon>Paenibacillus</taxon>
    </lineage>
</organism>
<dbReference type="PANTHER" id="PTHR42951">
    <property type="entry name" value="METALLO-BETA-LACTAMASE DOMAIN-CONTAINING"/>
    <property type="match status" value="1"/>
</dbReference>
<accession>A0A9X2MQT6</accession>
<comment type="function">
    <text evidence="2">Counteracts the endogenous Pycsar antiviral defense system. Phosphodiesterase that enables metal-dependent hydrolysis of host cyclic nucleotide Pycsar defense signals such as cCMP and cUMP.</text>
</comment>
<dbReference type="InterPro" id="IPR036866">
    <property type="entry name" value="RibonucZ/Hydroxyglut_hydro"/>
</dbReference>
<keyword evidence="6" id="KW-1185">Reference proteome</keyword>
<feature type="domain" description="Metallo-beta-lactamase" evidence="4">
    <location>
        <begin position="18"/>
        <end position="224"/>
    </location>
</feature>
<dbReference type="Proteomes" id="UP001141950">
    <property type="component" value="Unassembled WGS sequence"/>
</dbReference>
<comment type="catalytic activity">
    <reaction evidence="1">
        <text>3',5'-cyclic CMP + H2O = CMP + H(+)</text>
        <dbReference type="Rhea" id="RHEA:72675"/>
        <dbReference type="ChEBI" id="CHEBI:15377"/>
        <dbReference type="ChEBI" id="CHEBI:15378"/>
        <dbReference type="ChEBI" id="CHEBI:58003"/>
        <dbReference type="ChEBI" id="CHEBI:60377"/>
    </reaction>
    <physiologicalReaction direction="left-to-right" evidence="1">
        <dbReference type="Rhea" id="RHEA:72676"/>
    </physiologicalReaction>
</comment>
<dbReference type="PANTHER" id="PTHR42951:SF15">
    <property type="entry name" value="METALLO-BETA-LACTAMASE SUPERFAMILY PROTEIN"/>
    <property type="match status" value="1"/>
</dbReference>
<gene>
    <name evidence="5" type="ORF">NQZ67_22020</name>
</gene>
<comment type="catalytic activity">
    <reaction evidence="3">
        <text>3',5'-cyclic UMP + H2O = UMP + H(+)</text>
        <dbReference type="Rhea" id="RHEA:70575"/>
        <dbReference type="ChEBI" id="CHEBI:15377"/>
        <dbReference type="ChEBI" id="CHEBI:15378"/>
        <dbReference type="ChEBI" id="CHEBI:57865"/>
        <dbReference type="ChEBI" id="CHEBI:184387"/>
    </reaction>
    <physiologicalReaction direction="left-to-right" evidence="3">
        <dbReference type="Rhea" id="RHEA:70576"/>
    </physiologicalReaction>
</comment>
<dbReference type="SMART" id="SM00849">
    <property type="entry name" value="Lactamase_B"/>
    <property type="match status" value="1"/>
</dbReference>
<dbReference type="InterPro" id="IPR001279">
    <property type="entry name" value="Metallo-B-lactamas"/>
</dbReference>
<dbReference type="EMBL" id="JANIPJ010000018">
    <property type="protein sequence ID" value="MCR2806563.1"/>
    <property type="molecule type" value="Genomic_DNA"/>
</dbReference>
<evidence type="ECO:0000313" key="6">
    <source>
        <dbReference type="Proteomes" id="UP001141950"/>
    </source>
</evidence>
<dbReference type="InterPro" id="IPR050855">
    <property type="entry name" value="NDM-1-like"/>
</dbReference>
<dbReference type="Pfam" id="PF00753">
    <property type="entry name" value="Lactamase_B"/>
    <property type="match status" value="1"/>
</dbReference>
<dbReference type="Gene3D" id="3.60.15.10">
    <property type="entry name" value="Ribonuclease Z/Hydroxyacylglutathione hydrolase-like"/>
    <property type="match status" value="1"/>
</dbReference>
<comment type="caution">
    <text evidence="5">The sequence shown here is derived from an EMBL/GenBank/DDBJ whole genome shotgun (WGS) entry which is preliminary data.</text>
</comment>
<name>A0A9X2MQT6_9BACL</name>
<dbReference type="RefSeq" id="WP_257450143.1">
    <property type="nucleotide sequence ID" value="NZ_JANIPJ010000018.1"/>
</dbReference>
<proteinExistence type="predicted"/>
<sequence>MTVHLIPITFDQQGTRQTIVPVLLKDEHRLILVDCGYPGFLPLLEDAARERGLSLDDLTHVIVTHHDMDHMGALAELKRAYPSVEIIAHELDEPHIAGRQKSLRLEQAESLHERLPEERKPQAESFIAFLRSIEPASVDRIVADGEVLPWCGGLEIVHTPGHMPGHISIYVQSAGIMLAADAVVIEEDGKLGIANPEFTMDRRAAAASIERLSRYAIHQLICYHGGLYEGDAGAGLRELLRNERGESE</sequence>